<proteinExistence type="predicted"/>
<dbReference type="RefSeq" id="WP_184195154.1">
    <property type="nucleotide sequence ID" value="NZ_JACHGW010000002.1"/>
</dbReference>
<gene>
    <name evidence="1" type="ORF">HNQ39_002145</name>
</gene>
<evidence type="ECO:0000313" key="1">
    <source>
        <dbReference type="EMBL" id="MBB6050354.1"/>
    </source>
</evidence>
<organism evidence="1 2">
    <name type="scientific">Armatimonas rosea</name>
    <dbReference type="NCBI Taxonomy" id="685828"/>
    <lineage>
        <taxon>Bacteria</taxon>
        <taxon>Bacillati</taxon>
        <taxon>Armatimonadota</taxon>
        <taxon>Armatimonadia</taxon>
        <taxon>Armatimonadales</taxon>
        <taxon>Armatimonadaceae</taxon>
        <taxon>Armatimonas</taxon>
    </lineage>
</organism>
<dbReference type="EMBL" id="JACHGW010000002">
    <property type="protein sequence ID" value="MBB6050354.1"/>
    <property type="molecule type" value="Genomic_DNA"/>
</dbReference>
<dbReference type="PROSITE" id="PS51257">
    <property type="entry name" value="PROKAR_LIPOPROTEIN"/>
    <property type="match status" value="1"/>
</dbReference>
<keyword evidence="2" id="KW-1185">Reference proteome</keyword>
<protein>
    <recommendedName>
        <fullName evidence="3">HAF repeat-containing protein</fullName>
    </recommendedName>
</protein>
<reference evidence="1 2" key="1">
    <citation type="submission" date="2020-08" db="EMBL/GenBank/DDBJ databases">
        <title>Genomic Encyclopedia of Type Strains, Phase IV (KMG-IV): sequencing the most valuable type-strain genomes for metagenomic binning, comparative biology and taxonomic classification.</title>
        <authorList>
            <person name="Goeker M."/>
        </authorList>
    </citation>
    <scope>NUCLEOTIDE SEQUENCE [LARGE SCALE GENOMIC DNA]</scope>
    <source>
        <strain evidence="1 2">DSM 23562</strain>
    </source>
</reference>
<comment type="caution">
    <text evidence="1">The sequence shown here is derived from an EMBL/GenBank/DDBJ whole genome shotgun (WGS) entry which is preliminary data.</text>
</comment>
<name>A0A7W9SQX6_ARMRO</name>
<dbReference type="AlphaFoldDB" id="A0A7W9SQX6"/>
<sequence length="352" mass="35949">MKTHRLLFLGTVLTVLVLSGCSGSGAPSPEPTPTPTPPAVAYTLVPLAPAALVGVSTSANAITPSGNQQGGLRFTNTSDMRALLWSGTSSSVVDLGPGEIRALGEGVQIGLTGLEGTLSERAQLWRGTEASAVSLHPTGYVASHALGGDAEIQVGRGQTTDSTSHALLWRGTAASVIDLHPTGFTFSRAYDGAGGVQVGTGRPAGGQDHALLWRGTAASVVDLGLGVAWAISGDTQVGQGTVSGSTHALLWHGTQASRVDLHPTGFNDSRAFGVAGSRQVGYGSKADGTIHALLWEGTAASALDLHSTTASYLINGTAPRSSFAYGIDNSGNIVGTVRSVDGRDYAVLWKRN</sequence>
<evidence type="ECO:0008006" key="3">
    <source>
        <dbReference type="Google" id="ProtNLM"/>
    </source>
</evidence>
<dbReference type="Proteomes" id="UP000520814">
    <property type="component" value="Unassembled WGS sequence"/>
</dbReference>
<evidence type="ECO:0000313" key="2">
    <source>
        <dbReference type="Proteomes" id="UP000520814"/>
    </source>
</evidence>
<accession>A0A7W9SQX6</accession>